<dbReference type="PIRSF" id="PIRSF005962">
    <property type="entry name" value="Pept_M20D_amidohydro"/>
    <property type="match status" value="1"/>
</dbReference>
<dbReference type="Gene3D" id="3.40.630.10">
    <property type="entry name" value="Zn peptidases"/>
    <property type="match status" value="2"/>
</dbReference>
<dbReference type="InterPro" id="IPR002933">
    <property type="entry name" value="Peptidase_M20"/>
</dbReference>
<sequence length="437" mass="47916">MNQSIESLEQELLAQFEQAQQWRRDLHRHPQPGWLEFYATAFVAEKLDQWGYEIAQGADIIEPSARLFVPDDTELQQEYDAALTYGANPRYLEPAQHGLTGVVATLRGKQDGPTIAYRFDLDCLRMQESLDSSRRAVMEEYVSCHAGFAHMCGHDINTVTGLVLARYFAEHRDEMQGTIKLIFQPDEEGLSGARAMIPQGVVDQVDYLIGGHLASNLPMLGQFAAKSTHILAVKRWKFRLLGQAAHSTGQPHLGKNALLGAAVATVNLQAIAPHSSGVGRINVGRIEGGDSWNIIAPIAELWVEIRASTDEAFDYLTERVVAIMQAAADMYGLGLETELMVEALAGRNSPELEALAADVGRELSLIKEVVAEHAVNASEDFTLLAEHVQSQGGQSVYVIHGTPIAGGLHSHSLEVDELVMINAAAIYARMQQKLTQD</sequence>
<dbReference type="Pfam" id="PF07687">
    <property type="entry name" value="M20_dimer"/>
    <property type="match status" value="1"/>
</dbReference>
<dbReference type="InterPro" id="IPR052030">
    <property type="entry name" value="Peptidase_M20/M20A_hydrolases"/>
</dbReference>
<organism evidence="3 4">
    <name type="scientific">Vibrio tritonius</name>
    <dbReference type="NCBI Taxonomy" id="1435069"/>
    <lineage>
        <taxon>Bacteria</taxon>
        <taxon>Pseudomonadati</taxon>
        <taxon>Pseudomonadota</taxon>
        <taxon>Gammaproteobacteria</taxon>
        <taxon>Vibrionales</taxon>
        <taxon>Vibrionaceae</taxon>
        <taxon>Vibrio</taxon>
    </lineage>
</organism>
<dbReference type="SUPFAM" id="SSF53187">
    <property type="entry name" value="Zn-dependent exopeptidases"/>
    <property type="match status" value="1"/>
</dbReference>
<reference evidence="4" key="1">
    <citation type="submission" date="2023-07" db="EMBL/GenBank/DDBJ databases">
        <title>Molecular identification of indigenous halophilic bacteria isolated from red sea cost, biodegradation of synthetic dyes and assessment of degraded metabolite toxicity.</title>
        <authorList>
            <person name="Chaieb K."/>
            <person name="Altayb H.N."/>
        </authorList>
    </citation>
    <scope>NUCLEOTIDE SEQUENCE [LARGE SCALE GENOMIC DNA]</scope>
    <source>
        <strain evidence="4">K20</strain>
    </source>
</reference>
<gene>
    <name evidence="3" type="ORF">LDJ79_19025</name>
</gene>
<feature type="domain" description="Peptidase M20 dimerisation" evidence="2">
    <location>
        <begin position="235"/>
        <end position="328"/>
    </location>
</feature>
<keyword evidence="1" id="KW-0378">Hydrolase</keyword>
<dbReference type="NCBIfam" id="TIGR01891">
    <property type="entry name" value="amidohydrolases"/>
    <property type="match status" value="1"/>
</dbReference>
<dbReference type="Proteomes" id="UP001199044">
    <property type="component" value="Unassembled WGS sequence"/>
</dbReference>
<dbReference type="PANTHER" id="PTHR30575">
    <property type="entry name" value="PEPTIDASE M20"/>
    <property type="match status" value="1"/>
</dbReference>
<dbReference type="InterPro" id="IPR017439">
    <property type="entry name" value="Amidohydrolase"/>
</dbReference>
<accession>A0ABS7YRC6</accession>
<dbReference type="SUPFAM" id="SSF55031">
    <property type="entry name" value="Bacterial exopeptidase dimerisation domain"/>
    <property type="match status" value="1"/>
</dbReference>
<dbReference type="Pfam" id="PF01546">
    <property type="entry name" value="Peptidase_M20"/>
    <property type="match status" value="1"/>
</dbReference>
<evidence type="ECO:0000313" key="4">
    <source>
        <dbReference type="Proteomes" id="UP001199044"/>
    </source>
</evidence>
<dbReference type="EMBL" id="JAIWIU010000158">
    <property type="protein sequence ID" value="MCA2018221.1"/>
    <property type="molecule type" value="Genomic_DNA"/>
</dbReference>
<dbReference type="InterPro" id="IPR011650">
    <property type="entry name" value="Peptidase_M20_dimer"/>
</dbReference>
<evidence type="ECO:0000313" key="3">
    <source>
        <dbReference type="EMBL" id="MCA2018221.1"/>
    </source>
</evidence>
<dbReference type="RefSeq" id="WP_225251714.1">
    <property type="nucleotide sequence ID" value="NZ_JAIWIU010000158.1"/>
</dbReference>
<dbReference type="InterPro" id="IPR036264">
    <property type="entry name" value="Bact_exopeptidase_dim_dom"/>
</dbReference>
<protein>
    <submittedName>
        <fullName evidence="3">Amidohydrolase</fullName>
    </submittedName>
</protein>
<keyword evidence="4" id="KW-1185">Reference proteome</keyword>
<proteinExistence type="predicted"/>
<comment type="caution">
    <text evidence="3">The sequence shown here is derived from an EMBL/GenBank/DDBJ whole genome shotgun (WGS) entry which is preliminary data.</text>
</comment>
<evidence type="ECO:0000259" key="2">
    <source>
        <dbReference type="Pfam" id="PF07687"/>
    </source>
</evidence>
<evidence type="ECO:0000256" key="1">
    <source>
        <dbReference type="ARBA" id="ARBA00022801"/>
    </source>
</evidence>
<dbReference type="PANTHER" id="PTHR30575:SF3">
    <property type="entry name" value="PEPTIDASE M20 DIMERISATION DOMAIN-CONTAINING PROTEIN"/>
    <property type="match status" value="1"/>
</dbReference>
<name>A0ABS7YRC6_9VIBR</name>